<evidence type="ECO:0000313" key="6">
    <source>
        <dbReference type="Proteomes" id="UP000516437"/>
    </source>
</evidence>
<evidence type="ECO:0000313" key="5">
    <source>
        <dbReference type="EMBL" id="KAB1205683.1"/>
    </source>
</evidence>
<gene>
    <name evidence="5" type="ORF">CJ030_MR7G017855</name>
</gene>
<dbReference type="PROSITE" id="PS50802">
    <property type="entry name" value="OTU"/>
    <property type="match status" value="1"/>
</dbReference>
<dbReference type="InterPro" id="IPR003323">
    <property type="entry name" value="OTU_dom"/>
</dbReference>
<organism evidence="5 6">
    <name type="scientific">Morella rubra</name>
    <name type="common">Chinese bayberry</name>
    <dbReference type="NCBI Taxonomy" id="262757"/>
    <lineage>
        <taxon>Eukaryota</taxon>
        <taxon>Viridiplantae</taxon>
        <taxon>Streptophyta</taxon>
        <taxon>Embryophyta</taxon>
        <taxon>Tracheophyta</taxon>
        <taxon>Spermatophyta</taxon>
        <taxon>Magnoliopsida</taxon>
        <taxon>eudicotyledons</taxon>
        <taxon>Gunneridae</taxon>
        <taxon>Pentapetalae</taxon>
        <taxon>rosids</taxon>
        <taxon>fabids</taxon>
        <taxon>Fagales</taxon>
        <taxon>Myricaceae</taxon>
        <taxon>Morella</taxon>
    </lineage>
</organism>
<dbReference type="Proteomes" id="UP000516437">
    <property type="component" value="Chromosome 7"/>
</dbReference>
<reference evidence="5 6" key="1">
    <citation type="journal article" date="2019" name="Plant Biotechnol. J.">
        <title>The red bayberry genome and genetic basis of sex determination.</title>
        <authorList>
            <person name="Jia H.M."/>
            <person name="Jia H.J."/>
            <person name="Cai Q.L."/>
            <person name="Wang Y."/>
            <person name="Zhao H.B."/>
            <person name="Yang W.F."/>
            <person name="Wang G.Y."/>
            <person name="Li Y.H."/>
            <person name="Zhan D.L."/>
            <person name="Shen Y.T."/>
            <person name="Niu Q.F."/>
            <person name="Chang L."/>
            <person name="Qiu J."/>
            <person name="Zhao L."/>
            <person name="Xie H.B."/>
            <person name="Fu W.Y."/>
            <person name="Jin J."/>
            <person name="Li X.W."/>
            <person name="Jiao Y."/>
            <person name="Zhou C.C."/>
            <person name="Tu T."/>
            <person name="Chai C.Y."/>
            <person name="Gao J.L."/>
            <person name="Fan L.J."/>
            <person name="van de Weg E."/>
            <person name="Wang J.Y."/>
            <person name="Gao Z.S."/>
        </authorList>
    </citation>
    <scope>NUCLEOTIDE SEQUENCE [LARGE SCALE GENOMIC DNA]</scope>
    <source>
        <tissue evidence="5">Leaves</tissue>
    </source>
</reference>
<evidence type="ECO:0000256" key="3">
    <source>
        <dbReference type="RuleBase" id="RU367104"/>
    </source>
</evidence>
<dbReference type="GO" id="GO:0036503">
    <property type="term" value="P:ERAD pathway"/>
    <property type="evidence" value="ECO:0007669"/>
    <property type="project" value="TreeGrafter"/>
</dbReference>
<comment type="catalytic activity">
    <reaction evidence="1 3">
        <text>Thiol-dependent hydrolysis of ester, thioester, amide, peptide and isopeptide bonds formed by the C-terminal Gly of ubiquitin (a 76-residue protein attached to proteins as an intracellular targeting signal).</text>
        <dbReference type="EC" id="3.4.19.12"/>
    </reaction>
</comment>
<dbReference type="SUPFAM" id="SSF54001">
    <property type="entry name" value="Cysteine proteinases"/>
    <property type="match status" value="1"/>
</dbReference>
<comment type="caution">
    <text evidence="5">The sequence shown here is derived from an EMBL/GenBank/DDBJ whole genome shotgun (WGS) entry which is preliminary data.</text>
</comment>
<accession>A0A6A1UZ91</accession>
<keyword evidence="2 3" id="KW-0378">Hydrolase</keyword>
<name>A0A6A1UZ91_9ROSI</name>
<keyword evidence="3" id="KW-0833">Ubl conjugation pathway</keyword>
<dbReference type="OrthoDB" id="409956at2759"/>
<protein>
    <recommendedName>
        <fullName evidence="3">Ubiquitin thioesterase OTU</fullName>
        <ecNumber evidence="3">3.4.19.12</ecNumber>
    </recommendedName>
</protein>
<keyword evidence="6" id="KW-1185">Reference proteome</keyword>
<sequence length="389" mass="42993">MHSYRALGCPNMPVWSPISTSSKNVIYLSARVQSPMGSNICAAVNHGPSSSSCFYLYPGNSKTNYGSFSLSKTISSPSFTGQTFQGSCFGSCFSNQRGSLQVKCVGCTKRAQRKNLEISLACQNLNMRLFVPKRGMLPRIKCNVGPVCWPQGCASAGLIFGLLVCYSSPEPAHAEAPREEDKEDDSDLSCATLAHGKKVYTDYSVIGIPGDGRCLFRSVAHGACLQSGKPAPSKSLQRELADDLRAREWFCLEELPIQKDAVHYLTTDNWVVTNDAKMMSGFQHVADEFIKRRKETEWFVEGDFDTYVSQMREPHVWGGEPELFIASHVLQMPITVYMYDEDAGGLISIAEYGQEYGKENPIRVLYHGSGHYDALQIPGKKGSRSNSRL</sequence>
<evidence type="ECO:0000256" key="2">
    <source>
        <dbReference type="ARBA" id="ARBA00022801"/>
    </source>
</evidence>
<dbReference type="PANTHER" id="PTHR13312">
    <property type="entry name" value="HIV-INDUCED PROTEIN-7-LIKE PROTEASE"/>
    <property type="match status" value="1"/>
</dbReference>
<comment type="function">
    <text evidence="3">Hydrolase that can remove conjugated ubiquitin from proteins and may therefore play an important regulatory role at the level of protein turnover by preventing degradation.</text>
</comment>
<evidence type="ECO:0000256" key="1">
    <source>
        <dbReference type="ARBA" id="ARBA00000707"/>
    </source>
</evidence>
<dbReference type="InterPro" id="IPR038765">
    <property type="entry name" value="Papain-like_cys_pep_sf"/>
</dbReference>
<keyword evidence="3" id="KW-0645">Protease</keyword>
<dbReference type="Pfam" id="PF02338">
    <property type="entry name" value="OTU"/>
    <property type="match status" value="1"/>
</dbReference>
<dbReference type="GO" id="GO:0005634">
    <property type="term" value="C:nucleus"/>
    <property type="evidence" value="ECO:0007669"/>
    <property type="project" value="TreeGrafter"/>
</dbReference>
<dbReference type="GO" id="GO:0030968">
    <property type="term" value="P:endoplasmic reticulum unfolded protein response"/>
    <property type="evidence" value="ECO:0007669"/>
    <property type="project" value="TreeGrafter"/>
</dbReference>
<dbReference type="GO" id="GO:0004843">
    <property type="term" value="F:cysteine-type deubiquitinase activity"/>
    <property type="evidence" value="ECO:0007669"/>
    <property type="project" value="UniProtKB-UniRule"/>
</dbReference>
<dbReference type="EC" id="3.4.19.12" evidence="3"/>
<keyword evidence="3" id="KW-0788">Thiol protease</keyword>
<comment type="subcellular location">
    <subcellularLocation>
        <location evidence="3">Cytoplasm</location>
    </subcellularLocation>
</comment>
<dbReference type="PANTHER" id="PTHR13312:SF5">
    <property type="entry name" value="UBIQUITIN THIOESTERASE OTU"/>
    <property type="match status" value="1"/>
</dbReference>
<keyword evidence="3" id="KW-0963">Cytoplasm</keyword>
<feature type="domain" description="OTU" evidence="4">
    <location>
        <begin position="203"/>
        <end position="378"/>
    </location>
</feature>
<dbReference type="Gene3D" id="3.90.70.80">
    <property type="match status" value="1"/>
</dbReference>
<dbReference type="EMBL" id="RXIC02000025">
    <property type="protein sequence ID" value="KAB1205683.1"/>
    <property type="molecule type" value="Genomic_DNA"/>
</dbReference>
<dbReference type="CDD" id="cd22760">
    <property type="entry name" value="OTU_plant_OTU4-like"/>
    <property type="match status" value="1"/>
</dbReference>
<evidence type="ECO:0000259" key="4">
    <source>
        <dbReference type="PROSITE" id="PS50802"/>
    </source>
</evidence>
<dbReference type="AlphaFoldDB" id="A0A6A1UZ91"/>
<proteinExistence type="predicted"/>
<dbReference type="InterPro" id="IPR047947">
    <property type="entry name" value="OTU4_OTU"/>
</dbReference>
<dbReference type="GO" id="GO:0016579">
    <property type="term" value="P:protein deubiquitination"/>
    <property type="evidence" value="ECO:0007669"/>
    <property type="project" value="TreeGrafter"/>
</dbReference>
<dbReference type="GO" id="GO:0005829">
    <property type="term" value="C:cytosol"/>
    <property type="evidence" value="ECO:0007669"/>
    <property type="project" value="TreeGrafter"/>
</dbReference>